<reference evidence="8" key="1">
    <citation type="submission" date="2020-12" db="EMBL/GenBank/DDBJ databases">
        <title>Oil enriched cultivation method for isolating marine PHA-producing bacteria.</title>
        <authorList>
            <person name="Zheng W."/>
            <person name="Yu S."/>
            <person name="Huang Y."/>
        </authorList>
    </citation>
    <scope>NUCLEOTIDE SEQUENCE</scope>
    <source>
        <strain evidence="8">SY-2-12</strain>
    </source>
</reference>
<dbReference type="Pfam" id="PF14748">
    <property type="entry name" value="P5CR_dimer"/>
    <property type="match status" value="1"/>
</dbReference>
<dbReference type="GO" id="GO:0005737">
    <property type="term" value="C:cytoplasm"/>
    <property type="evidence" value="ECO:0007669"/>
    <property type="project" value="UniProtKB-SubCell"/>
</dbReference>
<comment type="function">
    <text evidence="4">Catalyzes the reduction of 1-pyrroline-5-carboxylate (PCA) to L-proline.</text>
</comment>
<keyword evidence="4" id="KW-0641">Proline biosynthesis</keyword>
<dbReference type="Pfam" id="PF03807">
    <property type="entry name" value="F420_oxidored"/>
    <property type="match status" value="1"/>
</dbReference>
<name>A0A939EC21_9HYPH</name>
<evidence type="ECO:0000256" key="5">
    <source>
        <dbReference type="PIRSR" id="PIRSR000193-1"/>
    </source>
</evidence>
<dbReference type="Gene3D" id="1.10.3730.10">
    <property type="entry name" value="ProC C-terminal domain-like"/>
    <property type="match status" value="1"/>
</dbReference>
<comment type="pathway">
    <text evidence="4">Amino-acid biosynthesis; L-proline biosynthesis; L-proline from L-glutamate 5-semialdehyde: step 1/1.</text>
</comment>
<comment type="catalytic activity">
    <reaction evidence="4">
        <text>L-proline + NADP(+) = (S)-1-pyrroline-5-carboxylate + NADPH + 2 H(+)</text>
        <dbReference type="Rhea" id="RHEA:14109"/>
        <dbReference type="ChEBI" id="CHEBI:15378"/>
        <dbReference type="ChEBI" id="CHEBI:17388"/>
        <dbReference type="ChEBI" id="CHEBI:57783"/>
        <dbReference type="ChEBI" id="CHEBI:58349"/>
        <dbReference type="ChEBI" id="CHEBI:60039"/>
        <dbReference type="EC" id="1.5.1.2"/>
    </reaction>
</comment>
<feature type="binding site" evidence="5">
    <location>
        <position position="59"/>
    </location>
    <ligand>
        <name>NADPH</name>
        <dbReference type="ChEBI" id="CHEBI:57783"/>
    </ligand>
</feature>
<feature type="binding site" evidence="5">
    <location>
        <begin position="10"/>
        <end position="16"/>
    </location>
    <ligand>
        <name>NADP(+)</name>
        <dbReference type="ChEBI" id="CHEBI:58349"/>
    </ligand>
</feature>
<evidence type="ECO:0000256" key="1">
    <source>
        <dbReference type="ARBA" id="ARBA00005525"/>
    </source>
</evidence>
<dbReference type="PIRSF" id="PIRSF000193">
    <property type="entry name" value="Pyrrol-5-carb_rd"/>
    <property type="match status" value="1"/>
</dbReference>
<feature type="domain" description="Pyrroline-5-carboxylate reductase dimerisation" evidence="7">
    <location>
        <begin position="159"/>
        <end position="262"/>
    </location>
</feature>
<dbReference type="EC" id="1.5.1.2" evidence="4"/>
<keyword evidence="4" id="KW-0028">Amino-acid biosynthesis</keyword>
<sequence length="267" mass="27814">MTLECKIGIIGGSGQLGSAIAEGWLSGGSVRPENLWISNRSGRSSRFLSWPNVTFTTSNQELTDACDVILLSVPPALTDTIAIAAPEKLVISVMAGVSLEALSQLTGTKRAVRAMSSPAAALGLAYSPWFAAPGLSDDDRLFVSTLLSACGSSDEVPEENQIDVFTAITGPAPGFVAYFADCMVKYALANGVEPDVAVRAVKQLFLASGEIMSRDTVTPDTRVKETVDYAGTTAAGLVKLKELGVEGLIAEGLGASTARARTIAQKV</sequence>
<protein>
    <recommendedName>
        <fullName evidence="4">Pyrroline-5-carboxylate reductase</fullName>
        <shortName evidence="4">P5C reductase</shortName>
        <shortName evidence="4">P5CR</shortName>
        <ecNumber evidence="4">1.5.1.2</ecNumber>
    </recommendedName>
    <alternativeName>
        <fullName evidence="4">PCA reductase</fullName>
    </alternativeName>
</protein>
<comment type="caution">
    <text evidence="8">The sequence shown here is derived from an EMBL/GenBank/DDBJ whole genome shotgun (WGS) entry which is preliminary data.</text>
</comment>
<dbReference type="SUPFAM" id="SSF48179">
    <property type="entry name" value="6-phosphogluconate dehydrogenase C-terminal domain-like"/>
    <property type="match status" value="1"/>
</dbReference>
<evidence type="ECO:0000256" key="3">
    <source>
        <dbReference type="ARBA" id="ARBA00023002"/>
    </source>
</evidence>
<comment type="similarity">
    <text evidence="1 4">Belongs to the pyrroline-5-carboxylate reductase family.</text>
</comment>
<comment type="subcellular location">
    <subcellularLocation>
        <location evidence="4">Cytoplasm</location>
    </subcellularLocation>
</comment>
<evidence type="ECO:0000256" key="4">
    <source>
        <dbReference type="HAMAP-Rule" id="MF_01925"/>
    </source>
</evidence>
<dbReference type="Gene3D" id="3.40.50.720">
    <property type="entry name" value="NAD(P)-binding Rossmann-like Domain"/>
    <property type="match status" value="1"/>
</dbReference>
<dbReference type="Proteomes" id="UP000664096">
    <property type="component" value="Unassembled WGS sequence"/>
</dbReference>
<dbReference type="HAMAP" id="MF_01925">
    <property type="entry name" value="P5C_reductase"/>
    <property type="match status" value="1"/>
</dbReference>
<organism evidence="8 9">
    <name type="scientific">Roseibium aggregatum</name>
    <dbReference type="NCBI Taxonomy" id="187304"/>
    <lineage>
        <taxon>Bacteria</taxon>
        <taxon>Pseudomonadati</taxon>
        <taxon>Pseudomonadota</taxon>
        <taxon>Alphaproteobacteria</taxon>
        <taxon>Hyphomicrobiales</taxon>
        <taxon>Stappiaceae</taxon>
        <taxon>Roseibium</taxon>
    </lineage>
</organism>
<dbReference type="GO" id="GO:0055129">
    <property type="term" value="P:L-proline biosynthetic process"/>
    <property type="evidence" value="ECO:0007669"/>
    <property type="project" value="UniProtKB-UniRule"/>
</dbReference>
<proteinExistence type="inferred from homology"/>
<dbReference type="InterPro" id="IPR036291">
    <property type="entry name" value="NAD(P)-bd_dom_sf"/>
</dbReference>
<evidence type="ECO:0000256" key="2">
    <source>
        <dbReference type="ARBA" id="ARBA00022857"/>
    </source>
</evidence>
<keyword evidence="4" id="KW-0963">Cytoplasm</keyword>
<comment type="catalytic activity">
    <reaction evidence="4">
        <text>L-proline + NAD(+) = (S)-1-pyrroline-5-carboxylate + NADH + 2 H(+)</text>
        <dbReference type="Rhea" id="RHEA:14105"/>
        <dbReference type="ChEBI" id="CHEBI:15378"/>
        <dbReference type="ChEBI" id="CHEBI:17388"/>
        <dbReference type="ChEBI" id="CHEBI:57540"/>
        <dbReference type="ChEBI" id="CHEBI:57945"/>
        <dbReference type="ChEBI" id="CHEBI:60039"/>
        <dbReference type="EC" id="1.5.1.2"/>
    </reaction>
</comment>
<dbReference type="EMBL" id="JAEKJZ010000001">
    <property type="protein sequence ID" value="MBN9669323.1"/>
    <property type="molecule type" value="Genomic_DNA"/>
</dbReference>
<evidence type="ECO:0000313" key="9">
    <source>
        <dbReference type="Proteomes" id="UP000664096"/>
    </source>
</evidence>
<evidence type="ECO:0000259" key="7">
    <source>
        <dbReference type="Pfam" id="PF14748"/>
    </source>
</evidence>
<dbReference type="PANTHER" id="PTHR11645">
    <property type="entry name" value="PYRROLINE-5-CARBOXYLATE REDUCTASE"/>
    <property type="match status" value="1"/>
</dbReference>
<dbReference type="SUPFAM" id="SSF51735">
    <property type="entry name" value="NAD(P)-binding Rossmann-fold domains"/>
    <property type="match status" value="1"/>
</dbReference>
<dbReference type="InterPro" id="IPR008927">
    <property type="entry name" value="6-PGluconate_DH-like_C_sf"/>
</dbReference>
<evidence type="ECO:0000259" key="6">
    <source>
        <dbReference type="Pfam" id="PF03807"/>
    </source>
</evidence>
<gene>
    <name evidence="4" type="primary">proC</name>
    <name evidence="8" type="ORF">JF539_03165</name>
</gene>
<accession>A0A939EC21</accession>
<dbReference type="InterPro" id="IPR028939">
    <property type="entry name" value="P5C_Rdtase_cat_N"/>
</dbReference>
<dbReference type="PANTHER" id="PTHR11645:SF0">
    <property type="entry name" value="PYRROLINE-5-CARBOXYLATE REDUCTASE 3"/>
    <property type="match status" value="1"/>
</dbReference>
<keyword evidence="2 4" id="KW-0521">NADP</keyword>
<feature type="domain" description="Pyrroline-5-carboxylate reductase catalytic N-terminal" evidence="6">
    <location>
        <begin position="6"/>
        <end position="96"/>
    </location>
</feature>
<dbReference type="InterPro" id="IPR000304">
    <property type="entry name" value="Pyrroline-COOH_reductase"/>
</dbReference>
<dbReference type="RefSeq" id="WP_207138893.1">
    <property type="nucleotide sequence ID" value="NZ_JAEKJZ010000001.1"/>
</dbReference>
<dbReference type="AlphaFoldDB" id="A0A939EC21"/>
<keyword evidence="3 4" id="KW-0560">Oxidoreductase</keyword>
<evidence type="ECO:0000313" key="8">
    <source>
        <dbReference type="EMBL" id="MBN9669323.1"/>
    </source>
</evidence>
<dbReference type="InterPro" id="IPR029036">
    <property type="entry name" value="P5CR_dimer"/>
</dbReference>
<dbReference type="GO" id="GO:0004735">
    <property type="term" value="F:pyrroline-5-carboxylate reductase activity"/>
    <property type="evidence" value="ECO:0007669"/>
    <property type="project" value="UniProtKB-UniRule"/>
</dbReference>